<reference evidence="3 4" key="1">
    <citation type="journal article" date="2015" name="Nature">
        <title>rRNA introns, odd ribosomes, and small enigmatic genomes across a large radiation of phyla.</title>
        <authorList>
            <person name="Brown C.T."/>
            <person name="Hug L.A."/>
            <person name="Thomas B.C."/>
            <person name="Sharon I."/>
            <person name="Castelle C.J."/>
            <person name="Singh A."/>
            <person name="Wilkins M.J."/>
            <person name="Williams K.H."/>
            <person name="Banfield J.F."/>
        </authorList>
    </citation>
    <scope>NUCLEOTIDE SEQUENCE [LARGE SCALE GENOMIC DNA]</scope>
</reference>
<evidence type="ECO:0000256" key="2">
    <source>
        <dbReference type="SAM" id="Phobius"/>
    </source>
</evidence>
<comment type="caution">
    <text evidence="3">The sequence shown here is derived from an EMBL/GenBank/DDBJ whole genome shotgun (WGS) entry which is preliminary data.</text>
</comment>
<dbReference type="Proteomes" id="UP000034154">
    <property type="component" value="Unassembled WGS sequence"/>
</dbReference>
<organism evidence="3 4">
    <name type="scientific">Candidatus Uhrbacteria bacterium GW2011_GWF2_44_350</name>
    <dbReference type="NCBI Taxonomy" id="1619000"/>
    <lineage>
        <taxon>Bacteria</taxon>
        <taxon>Candidatus Uhriibacteriota</taxon>
    </lineage>
</organism>
<keyword evidence="2" id="KW-0812">Transmembrane</keyword>
<sequence length="255" mass="27963">MARVEKVLKIQQEVAELRQEVDEVEKEENKNHGRGKLKLGCFGLMLLVILFLLGGSTWCLAASGLVTVPVVSNLAYEPPQSLHQVEAGSPLDVYVTEFFSSLITDRLQSGAGTLADRSLDLSLPESSITASLRTLAQENSIDWIKAEEIQVAIEKESGVEIFIPLANQENNNAVRLLFEPGVDQGLLVLNQVKVSVGSFTFPSRLTNLMVKPLSEQGLNSLNQLIGRYALIKEIQVFDSSLEISGDLAVEIMKLQ</sequence>
<dbReference type="AlphaFoldDB" id="A0A0G1ME90"/>
<protein>
    <submittedName>
        <fullName evidence="3">Uncharacterized protein</fullName>
    </submittedName>
</protein>
<evidence type="ECO:0000313" key="4">
    <source>
        <dbReference type="Proteomes" id="UP000034154"/>
    </source>
</evidence>
<feature type="transmembrane region" description="Helical" evidence="2">
    <location>
        <begin position="39"/>
        <end position="66"/>
    </location>
</feature>
<evidence type="ECO:0000313" key="3">
    <source>
        <dbReference type="EMBL" id="KKT70244.1"/>
    </source>
</evidence>
<proteinExistence type="predicted"/>
<evidence type="ECO:0000256" key="1">
    <source>
        <dbReference type="SAM" id="Coils"/>
    </source>
</evidence>
<keyword evidence="2" id="KW-0472">Membrane</keyword>
<name>A0A0G1ME90_9BACT</name>
<keyword evidence="1" id="KW-0175">Coiled coil</keyword>
<keyword evidence="2" id="KW-1133">Transmembrane helix</keyword>
<gene>
    <name evidence="3" type="ORF">UW63_C0031G0007</name>
</gene>
<dbReference type="EMBL" id="LCJB01000031">
    <property type="protein sequence ID" value="KKT70244.1"/>
    <property type="molecule type" value="Genomic_DNA"/>
</dbReference>
<feature type="coiled-coil region" evidence="1">
    <location>
        <begin position="7"/>
        <end position="34"/>
    </location>
</feature>
<accession>A0A0G1ME90</accession>